<comment type="caution">
    <text evidence="1">The sequence shown here is derived from an EMBL/GenBank/DDBJ whole genome shotgun (WGS) entry which is preliminary data.</text>
</comment>
<gene>
    <name evidence="1" type="ORF">EV182_008387</name>
</gene>
<organism evidence="1 2">
    <name type="scientific">Spiromyces aspiralis</name>
    <dbReference type="NCBI Taxonomy" id="68401"/>
    <lineage>
        <taxon>Eukaryota</taxon>
        <taxon>Fungi</taxon>
        <taxon>Fungi incertae sedis</taxon>
        <taxon>Zoopagomycota</taxon>
        <taxon>Kickxellomycotina</taxon>
        <taxon>Kickxellomycetes</taxon>
        <taxon>Kickxellales</taxon>
        <taxon>Kickxellaceae</taxon>
        <taxon>Spiromyces</taxon>
    </lineage>
</organism>
<reference evidence="1" key="1">
    <citation type="submission" date="2022-06" db="EMBL/GenBank/DDBJ databases">
        <title>Phylogenomic reconstructions and comparative analyses of Kickxellomycotina fungi.</title>
        <authorList>
            <person name="Reynolds N.K."/>
            <person name="Stajich J.E."/>
            <person name="Barry K."/>
            <person name="Grigoriev I.V."/>
            <person name="Crous P."/>
            <person name="Smith M.E."/>
        </authorList>
    </citation>
    <scope>NUCLEOTIDE SEQUENCE</scope>
    <source>
        <strain evidence="1">RSA 2271</strain>
    </source>
</reference>
<name>A0ACC1HPQ4_9FUNG</name>
<sequence length="115" mass="12421">VDDVVSASRADLFNQAAFLAHGTFVDSDGKRTKAFLKFAWWETSQQTECEVYGVLHWKGVPHVPELLLSGYVDEWVNGSSSAWSSRTPGSPSAITTPTTSTRGATPSCSSGSRRP</sequence>
<evidence type="ECO:0000313" key="1">
    <source>
        <dbReference type="EMBL" id="KAJ1676339.1"/>
    </source>
</evidence>
<keyword evidence="2" id="KW-1185">Reference proteome</keyword>
<feature type="non-terminal residue" evidence="1">
    <location>
        <position position="1"/>
    </location>
</feature>
<proteinExistence type="predicted"/>
<evidence type="ECO:0000313" key="2">
    <source>
        <dbReference type="Proteomes" id="UP001145114"/>
    </source>
</evidence>
<dbReference type="EMBL" id="JAMZIH010004285">
    <property type="protein sequence ID" value="KAJ1676339.1"/>
    <property type="molecule type" value="Genomic_DNA"/>
</dbReference>
<dbReference type="Proteomes" id="UP001145114">
    <property type="component" value="Unassembled WGS sequence"/>
</dbReference>
<protein>
    <submittedName>
        <fullName evidence="1">Uncharacterized protein</fullName>
    </submittedName>
</protein>
<accession>A0ACC1HPQ4</accession>